<keyword evidence="7" id="KW-1185">Reference proteome</keyword>
<dbReference type="PROSITE" id="PS01081">
    <property type="entry name" value="HTH_TETR_1"/>
    <property type="match status" value="1"/>
</dbReference>
<gene>
    <name evidence="6" type="ORF">HF320_00860</name>
</gene>
<keyword evidence="2 4" id="KW-0238">DNA-binding</keyword>
<dbReference type="PRINTS" id="PR00455">
    <property type="entry name" value="HTHTETR"/>
</dbReference>
<dbReference type="Gene3D" id="1.10.357.10">
    <property type="entry name" value="Tetracycline Repressor, domain 2"/>
    <property type="match status" value="1"/>
</dbReference>
<evidence type="ECO:0000259" key="5">
    <source>
        <dbReference type="PROSITE" id="PS50977"/>
    </source>
</evidence>
<dbReference type="Pfam" id="PF00440">
    <property type="entry name" value="TetR_N"/>
    <property type="match status" value="1"/>
</dbReference>
<dbReference type="SUPFAM" id="SSF46689">
    <property type="entry name" value="Homeodomain-like"/>
    <property type="match status" value="1"/>
</dbReference>
<evidence type="ECO:0000313" key="6">
    <source>
        <dbReference type="EMBL" id="NMF54889.1"/>
    </source>
</evidence>
<dbReference type="RefSeq" id="WP_169276664.1">
    <property type="nucleotide sequence ID" value="NZ_JABBCP010000001.1"/>
</dbReference>
<evidence type="ECO:0000313" key="7">
    <source>
        <dbReference type="Proteomes" id="UP000546970"/>
    </source>
</evidence>
<dbReference type="Proteomes" id="UP000546970">
    <property type="component" value="Unassembled WGS sequence"/>
</dbReference>
<dbReference type="InterPro" id="IPR001647">
    <property type="entry name" value="HTH_TetR"/>
</dbReference>
<sequence length="191" mass="21348">MAGKPAITKAEILDVAYARAQQDGLGGLSIRSVARECGVAVGTLYNYFPDKASLVSAIVLRFWGLVSKSSEGIFVPGESALDCCRALFTKLKALLSGFQINWLREISMLDVQTLELIREEKVVRLDDIYEVIERALLNDPRIDSGVFEHLDSRRMARVIWRSLFDSLRSDVEVFDDFLEVLSLALYGPSDL</sequence>
<dbReference type="InterPro" id="IPR023772">
    <property type="entry name" value="DNA-bd_HTH_TetR-type_CS"/>
</dbReference>
<dbReference type="GO" id="GO:0000976">
    <property type="term" value="F:transcription cis-regulatory region binding"/>
    <property type="evidence" value="ECO:0007669"/>
    <property type="project" value="TreeGrafter"/>
</dbReference>
<dbReference type="GO" id="GO:0003700">
    <property type="term" value="F:DNA-binding transcription factor activity"/>
    <property type="evidence" value="ECO:0007669"/>
    <property type="project" value="TreeGrafter"/>
</dbReference>
<feature type="DNA-binding region" description="H-T-H motif" evidence="4">
    <location>
        <begin position="29"/>
        <end position="48"/>
    </location>
</feature>
<proteinExistence type="predicted"/>
<evidence type="ECO:0000256" key="2">
    <source>
        <dbReference type="ARBA" id="ARBA00023125"/>
    </source>
</evidence>
<evidence type="ECO:0000256" key="3">
    <source>
        <dbReference type="ARBA" id="ARBA00023163"/>
    </source>
</evidence>
<dbReference type="AlphaFoldDB" id="A0A7X9YHK9"/>
<dbReference type="PROSITE" id="PS50977">
    <property type="entry name" value="HTH_TETR_2"/>
    <property type="match status" value="1"/>
</dbReference>
<keyword evidence="1" id="KW-0805">Transcription regulation</keyword>
<name>A0A7X9YHK9_9ACTN</name>
<dbReference type="InterPro" id="IPR009057">
    <property type="entry name" value="Homeodomain-like_sf"/>
</dbReference>
<feature type="domain" description="HTH tetR-type" evidence="5">
    <location>
        <begin position="6"/>
        <end position="66"/>
    </location>
</feature>
<keyword evidence="3" id="KW-0804">Transcription</keyword>
<comment type="caution">
    <text evidence="6">The sequence shown here is derived from an EMBL/GenBank/DDBJ whole genome shotgun (WGS) entry which is preliminary data.</text>
</comment>
<reference evidence="6 7" key="1">
    <citation type="submission" date="2020-04" db="EMBL/GenBank/DDBJ databases">
        <title>Collinsella sp. KGMB02528 nov., an anaerobic actinobacterium isolated from human feces.</title>
        <authorList>
            <person name="Han K.-I."/>
            <person name="Eom M.K."/>
            <person name="Kim J.-S."/>
            <person name="Lee K.C."/>
            <person name="Suh M.K."/>
            <person name="Park S.-H."/>
            <person name="Lee J.H."/>
            <person name="Kang S.W."/>
            <person name="Park J.-E."/>
            <person name="Oh B.S."/>
            <person name="Yu S.Y."/>
            <person name="Choi S.-H."/>
            <person name="Lee D.H."/>
            <person name="Yoon H."/>
            <person name="Kim B.-Y."/>
            <person name="Lee J.H."/>
            <person name="Lee J.-S."/>
        </authorList>
    </citation>
    <scope>NUCLEOTIDE SEQUENCE [LARGE SCALE GENOMIC DNA]</scope>
    <source>
        <strain evidence="6 7">KGMB02528</strain>
    </source>
</reference>
<accession>A0A7X9YHK9</accession>
<protein>
    <submittedName>
        <fullName evidence="6">TetR/AcrR family transcriptional regulator</fullName>
    </submittedName>
</protein>
<dbReference type="PANTHER" id="PTHR30055">
    <property type="entry name" value="HTH-TYPE TRANSCRIPTIONAL REGULATOR RUTR"/>
    <property type="match status" value="1"/>
</dbReference>
<dbReference type="InterPro" id="IPR050109">
    <property type="entry name" value="HTH-type_TetR-like_transc_reg"/>
</dbReference>
<organism evidence="6 7">
    <name type="scientific">Collinsella acetigenes</name>
    <dbReference type="NCBI Taxonomy" id="2713419"/>
    <lineage>
        <taxon>Bacteria</taxon>
        <taxon>Bacillati</taxon>
        <taxon>Actinomycetota</taxon>
        <taxon>Coriobacteriia</taxon>
        <taxon>Coriobacteriales</taxon>
        <taxon>Coriobacteriaceae</taxon>
        <taxon>Collinsella</taxon>
    </lineage>
</organism>
<evidence type="ECO:0000256" key="1">
    <source>
        <dbReference type="ARBA" id="ARBA00023015"/>
    </source>
</evidence>
<evidence type="ECO:0000256" key="4">
    <source>
        <dbReference type="PROSITE-ProRule" id="PRU00335"/>
    </source>
</evidence>
<dbReference type="PANTHER" id="PTHR30055:SF234">
    <property type="entry name" value="HTH-TYPE TRANSCRIPTIONAL REGULATOR BETI"/>
    <property type="match status" value="1"/>
</dbReference>
<dbReference type="EMBL" id="JABBCP010000001">
    <property type="protein sequence ID" value="NMF54889.1"/>
    <property type="molecule type" value="Genomic_DNA"/>
</dbReference>